<sequence length="69" mass="8107">MHSFITGNPFNKKAITDTNKQSLLISFKLFYEESKRLLLENESEKILQEIISEQLQDLLVFSIQFSELQ</sequence>
<protein>
    <submittedName>
        <fullName evidence="1">Uncharacterized protein</fullName>
    </submittedName>
</protein>
<dbReference type="RefSeq" id="XP_004023997.1">
    <property type="nucleotide sequence ID" value="XM_004023948.1"/>
</dbReference>
<evidence type="ECO:0000313" key="1">
    <source>
        <dbReference type="EMBL" id="EGR27113.1"/>
    </source>
</evidence>
<accession>G0R5Y9</accession>
<evidence type="ECO:0000313" key="2">
    <source>
        <dbReference type="Proteomes" id="UP000008983"/>
    </source>
</evidence>
<dbReference type="Proteomes" id="UP000008983">
    <property type="component" value="Unassembled WGS sequence"/>
</dbReference>
<dbReference type="InParanoid" id="G0R5Y9"/>
<reference evidence="1 2" key="1">
    <citation type="submission" date="2011-07" db="EMBL/GenBank/DDBJ databases">
        <authorList>
            <person name="Coyne R."/>
            <person name="Brami D."/>
            <person name="Johnson J."/>
            <person name="Hostetler J."/>
            <person name="Hannick L."/>
            <person name="Clark T."/>
            <person name="Cassidy-Hanley D."/>
            <person name="Inman J."/>
        </authorList>
    </citation>
    <scope>NUCLEOTIDE SEQUENCE [LARGE SCALE GENOMIC DNA]</scope>
    <source>
        <strain evidence="1 2">G5</strain>
    </source>
</reference>
<gene>
    <name evidence="1" type="ORF">IMG5_201350</name>
</gene>
<dbReference type="EMBL" id="GL984387">
    <property type="protein sequence ID" value="EGR27113.1"/>
    <property type="molecule type" value="Genomic_DNA"/>
</dbReference>
<dbReference type="GeneID" id="14903176"/>
<dbReference type="AlphaFoldDB" id="G0R5Y9"/>
<keyword evidence="2" id="KW-1185">Reference proteome</keyword>
<proteinExistence type="predicted"/>
<organism evidence="1 2">
    <name type="scientific">Ichthyophthirius multifiliis</name>
    <name type="common">White spot disease agent</name>
    <name type="synonym">Ich</name>
    <dbReference type="NCBI Taxonomy" id="5932"/>
    <lineage>
        <taxon>Eukaryota</taxon>
        <taxon>Sar</taxon>
        <taxon>Alveolata</taxon>
        <taxon>Ciliophora</taxon>
        <taxon>Intramacronucleata</taxon>
        <taxon>Oligohymenophorea</taxon>
        <taxon>Hymenostomatida</taxon>
        <taxon>Ophryoglenina</taxon>
        <taxon>Ichthyophthirius</taxon>
    </lineage>
</organism>
<name>G0R5Y9_ICHMU</name>